<evidence type="ECO:0000313" key="11">
    <source>
        <dbReference type="Proteomes" id="UP000320338"/>
    </source>
</evidence>
<dbReference type="Pfam" id="PF12704">
    <property type="entry name" value="MacB_PCD"/>
    <property type="match status" value="1"/>
</dbReference>
<feature type="domain" description="MacB-like periplasmic core" evidence="9">
    <location>
        <begin position="435"/>
        <end position="637"/>
    </location>
</feature>
<keyword evidence="4 7" id="KW-1133">Transmembrane helix</keyword>
<proteinExistence type="inferred from homology"/>
<organism evidence="10 11">
    <name type="scientific">Pseudonocardia hydrocarbonoxydans</name>
    <dbReference type="NCBI Taxonomy" id="76726"/>
    <lineage>
        <taxon>Bacteria</taxon>
        <taxon>Bacillati</taxon>
        <taxon>Actinomycetota</taxon>
        <taxon>Actinomycetes</taxon>
        <taxon>Pseudonocardiales</taxon>
        <taxon>Pseudonocardiaceae</taxon>
        <taxon>Pseudonocardia</taxon>
    </lineage>
</organism>
<dbReference type="AlphaFoldDB" id="A0A4Y3WFT0"/>
<dbReference type="PANTHER" id="PTHR30572">
    <property type="entry name" value="MEMBRANE COMPONENT OF TRANSPORTER-RELATED"/>
    <property type="match status" value="1"/>
</dbReference>
<gene>
    <name evidence="10" type="ORF">PHY01_01400</name>
</gene>
<feature type="domain" description="ABC3 transporter permease C-terminal" evidence="8">
    <location>
        <begin position="663"/>
        <end position="765"/>
    </location>
</feature>
<feature type="transmembrane region" description="Helical" evidence="7">
    <location>
        <begin position="659"/>
        <end position="684"/>
    </location>
</feature>
<dbReference type="GO" id="GO:0022857">
    <property type="term" value="F:transmembrane transporter activity"/>
    <property type="evidence" value="ECO:0007669"/>
    <property type="project" value="TreeGrafter"/>
</dbReference>
<evidence type="ECO:0000256" key="6">
    <source>
        <dbReference type="ARBA" id="ARBA00038076"/>
    </source>
</evidence>
<reference evidence="10 11" key="1">
    <citation type="submission" date="2019-06" db="EMBL/GenBank/DDBJ databases">
        <title>Whole genome shotgun sequence of Pseudonocardia hydrocarbonoxydans NBRC 14498.</title>
        <authorList>
            <person name="Hosoyama A."/>
            <person name="Uohara A."/>
            <person name="Ohji S."/>
            <person name="Ichikawa N."/>
        </authorList>
    </citation>
    <scope>NUCLEOTIDE SEQUENCE [LARGE SCALE GENOMIC DNA]</scope>
    <source>
        <strain evidence="10 11">NBRC 14498</strain>
    </source>
</reference>
<feature type="transmembrane region" description="Helical" evidence="7">
    <location>
        <begin position="314"/>
        <end position="342"/>
    </location>
</feature>
<feature type="transmembrane region" description="Helical" evidence="7">
    <location>
        <begin position="269"/>
        <end position="293"/>
    </location>
</feature>
<dbReference type="Pfam" id="PF02687">
    <property type="entry name" value="FtsX"/>
    <property type="match status" value="2"/>
</dbReference>
<feature type="transmembrane region" description="Helical" evidence="7">
    <location>
        <begin position="434"/>
        <end position="455"/>
    </location>
</feature>
<comment type="similarity">
    <text evidence="6">Belongs to the ABC-4 integral membrane protein family.</text>
</comment>
<keyword evidence="3 7" id="KW-0812">Transmembrane</keyword>
<comment type="caution">
    <text evidence="10">The sequence shown here is derived from an EMBL/GenBank/DDBJ whole genome shotgun (WGS) entry which is preliminary data.</text>
</comment>
<dbReference type="GO" id="GO:0005886">
    <property type="term" value="C:plasma membrane"/>
    <property type="evidence" value="ECO:0007669"/>
    <property type="project" value="UniProtKB-SubCell"/>
</dbReference>
<dbReference type="InterPro" id="IPR025857">
    <property type="entry name" value="MacB_PCD"/>
</dbReference>
<keyword evidence="5 7" id="KW-0472">Membrane</keyword>
<dbReference type="InterPro" id="IPR003838">
    <property type="entry name" value="ABC3_permease_C"/>
</dbReference>
<accession>A0A4Y3WFT0</accession>
<comment type="subcellular location">
    <subcellularLocation>
        <location evidence="1">Cell membrane</location>
        <topology evidence="1">Multi-pass membrane protein</topology>
    </subcellularLocation>
</comment>
<evidence type="ECO:0000259" key="9">
    <source>
        <dbReference type="Pfam" id="PF12704"/>
    </source>
</evidence>
<dbReference type="EMBL" id="BJNG01000001">
    <property type="protein sequence ID" value="GEC17857.1"/>
    <property type="molecule type" value="Genomic_DNA"/>
</dbReference>
<feature type="domain" description="ABC3 transporter permease C-terminal" evidence="8">
    <location>
        <begin position="271"/>
        <end position="382"/>
    </location>
</feature>
<evidence type="ECO:0000256" key="7">
    <source>
        <dbReference type="SAM" id="Phobius"/>
    </source>
</evidence>
<name>A0A4Y3WFT0_9PSEU</name>
<evidence type="ECO:0000259" key="8">
    <source>
        <dbReference type="Pfam" id="PF02687"/>
    </source>
</evidence>
<evidence type="ECO:0000256" key="4">
    <source>
        <dbReference type="ARBA" id="ARBA00022989"/>
    </source>
</evidence>
<keyword evidence="11" id="KW-1185">Reference proteome</keyword>
<dbReference type="PANTHER" id="PTHR30572:SF17">
    <property type="entry name" value="ABC3 TRANSPORTER PERMEASE PROTEIN DOMAIN-CONTAINING PROTEIN"/>
    <property type="match status" value="1"/>
</dbReference>
<sequence>MVGRWLVLEVRRRWRSLVVLTLLVAVSAGVVLTAVAAARRGAGALDRLLAQTRPATLAVLPTTPGFDWDAVRAVPGVVALSEFGSAPVEVDGEFADLTVDLRPDTVEVPVVLAGRLPDPARADEAVITPAYTEVFGTGVGDTVRLALQDPAVIAAQAIANAEPPEPTGPVLDVRIVGVVRSFVLSDRPTETPGLHPSPGLLAQYRPHLLGPPGTELLQALVRLDGGPAAVPAFQEALVGATGRTDISYFDLSAQHRKIGRTLAFESASLLAFGLAALAAATVLVGQAVARHVGSTVTELRVLCALGMSRRQATVAAVAGPALAGVAGTALGAAGAVAASAWFPFGTAAGFEPDPGVDVDAAVLGAGGAALVLALAGGAAAAARWALAGPGDAAGRRSAVAGAAARLGLPVPVLVGVRFALEPGRGRSALPVRPALVGAVTGVLGVLAALTFSAGVSEAAQNPARFGQTHQLASYFGFFGEDVAGPAGPALRAVAADPDVTGVLDVRDGVLDVRAGDGPARPVTVFTGPAPGAPPFPTVLSAGRMPQQADEIVLAPGTAQELGARPGDALDATGPLGGARLTVTGIGFVPVGPHNFYDDGAWLSPDGYAALTDTFRFHVGLVAVAPGADPAAVAQRLAGVAELAPVGPPYEAGLLRNVEVLPVVLGGFLALLAVGAVGHALATAVRRRRHDVAVLRALGMTRRQARGVVVTQATVLAAVGLLAGLPLGVALGRVLWRVVADITPLQYAAPAAALALLLAAPVTVLVVNALAARPGGHAARLRVGDVLRADR</sequence>
<keyword evidence="2" id="KW-1003">Cell membrane</keyword>
<feature type="transmembrane region" description="Helical" evidence="7">
    <location>
        <begin position="746"/>
        <end position="771"/>
    </location>
</feature>
<evidence type="ECO:0000256" key="1">
    <source>
        <dbReference type="ARBA" id="ARBA00004651"/>
    </source>
</evidence>
<evidence type="ECO:0000256" key="3">
    <source>
        <dbReference type="ARBA" id="ARBA00022692"/>
    </source>
</evidence>
<evidence type="ECO:0000256" key="5">
    <source>
        <dbReference type="ARBA" id="ARBA00023136"/>
    </source>
</evidence>
<dbReference type="Proteomes" id="UP000320338">
    <property type="component" value="Unassembled WGS sequence"/>
</dbReference>
<protein>
    <submittedName>
        <fullName evidence="10">Uncharacterized protein</fullName>
    </submittedName>
</protein>
<evidence type="ECO:0000313" key="10">
    <source>
        <dbReference type="EMBL" id="GEC17857.1"/>
    </source>
</evidence>
<dbReference type="InterPro" id="IPR050250">
    <property type="entry name" value="Macrolide_Exporter_MacB"/>
</dbReference>
<feature type="transmembrane region" description="Helical" evidence="7">
    <location>
        <begin position="362"/>
        <end position="386"/>
    </location>
</feature>
<evidence type="ECO:0000256" key="2">
    <source>
        <dbReference type="ARBA" id="ARBA00022475"/>
    </source>
</evidence>
<feature type="transmembrane region" description="Helical" evidence="7">
    <location>
        <begin position="704"/>
        <end position="726"/>
    </location>
</feature>
<dbReference type="RefSeq" id="WP_141276199.1">
    <property type="nucleotide sequence ID" value="NZ_BJNG01000001.1"/>
</dbReference>
<dbReference type="OrthoDB" id="3543912at2"/>